<evidence type="ECO:0000313" key="6">
    <source>
        <dbReference type="EMBL" id="KAH7129190.1"/>
    </source>
</evidence>
<dbReference type="AlphaFoldDB" id="A0A9P9E0K8"/>
<dbReference type="Gene3D" id="2.60.120.260">
    <property type="entry name" value="Galactose-binding domain-like"/>
    <property type="match status" value="1"/>
</dbReference>
<keyword evidence="7" id="KW-1185">Reference proteome</keyword>
<proteinExistence type="inferred from homology"/>
<dbReference type="EMBL" id="JAGMUV010000018">
    <property type="protein sequence ID" value="KAH7129190.1"/>
    <property type="molecule type" value="Genomic_DNA"/>
</dbReference>
<dbReference type="SUPFAM" id="SSF75005">
    <property type="entry name" value="Arabinanase/levansucrase/invertase"/>
    <property type="match status" value="1"/>
</dbReference>
<dbReference type="Proteomes" id="UP000738349">
    <property type="component" value="Unassembled WGS sequence"/>
</dbReference>
<comment type="similarity">
    <text evidence="1 4">Belongs to the glycosyl hydrolase 43 family.</text>
</comment>
<evidence type="ECO:0000256" key="1">
    <source>
        <dbReference type="ARBA" id="ARBA00009865"/>
    </source>
</evidence>
<keyword evidence="5" id="KW-0732">Signal</keyword>
<reference evidence="6" key="1">
    <citation type="journal article" date="2021" name="Nat. Commun.">
        <title>Genetic determinants of endophytism in the Arabidopsis root mycobiome.</title>
        <authorList>
            <person name="Mesny F."/>
            <person name="Miyauchi S."/>
            <person name="Thiergart T."/>
            <person name="Pickel B."/>
            <person name="Atanasova L."/>
            <person name="Karlsson M."/>
            <person name="Huettel B."/>
            <person name="Barry K.W."/>
            <person name="Haridas S."/>
            <person name="Chen C."/>
            <person name="Bauer D."/>
            <person name="Andreopoulos W."/>
            <person name="Pangilinan J."/>
            <person name="LaButti K."/>
            <person name="Riley R."/>
            <person name="Lipzen A."/>
            <person name="Clum A."/>
            <person name="Drula E."/>
            <person name="Henrissat B."/>
            <person name="Kohler A."/>
            <person name="Grigoriev I.V."/>
            <person name="Martin F.M."/>
            <person name="Hacquard S."/>
        </authorList>
    </citation>
    <scope>NUCLEOTIDE SEQUENCE</scope>
    <source>
        <strain evidence="6">MPI-CAGE-AT-0147</strain>
    </source>
</reference>
<dbReference type="PANTHER" id="PTHR22925">
    <property type="entry name" value="GLYCOSYL HYDROLASE 43 FAMILY MEMBER"/>
    <property type="match status" value="1"/>
</dbReference>
<evidence type="ECO:0000256" key="2">
    <source>
        <dbReference type="ARBA" id="ARBA00022801"/>
    </source>
</evidence>
<feature type="signal peptide" evidence="5">
    <location>
        <begin position="1"/>
        <end position="20"/>
    </location>
</feature>
<organism evidence="6 7">
    <name type="scientific">Dactylonectria macrodidyma</name>
    <dbReference type="NCBI Taxonomy" id="307937"/>
    <lineage>
        <taxon>Eukaryota</taxon>
        <taxon>Fungi</taxon>
        <taxon>Dikarya</taxon>
        <taxon>Ascomycota</taxon>
        <taxon>Pezizomycotina</taxon>
        <taxon>Sordariomycetes</taxon>
        <taxon>Hypocreomycetidae</taxon>
        <taxon>Hypocreales</taxon>
        <taxon>Nectriaceae</taxon>
        <taxon>Dactylonectria</taxon>
    </lineage>
</organism>
<evidence type="ECO:0000256" key="3">
    <source>
        <dbReference type="ARBA" id="ARBA00023295"/>
    </source>
</evidence>
<comment type="caution">
    <text evidence="6">The sequence shown here is derived from an EMBL/GenBank/DDBJ whole genome shotgun (WGS) entry which is preliminary data.</text>
</comment>
<dbReference type="PANTHER" id="PTHR22925:SF39">
    <property type="entry name" value="PUTATIVE (AFU_ORTHOLOGUE AFUA_5G14190)-RELATED"/>
    <property type="match status" value="1"/>
</dbReference>
<feature type="chain" id="PRO_5040367442" evidence="5">
    <location>
        <begin position="21"/>
        <end position="503"/>
    </location>
</feature>
<dbReference type="Pfam" id="PF04616">
    <property type="entry name" value="Glyco_hydro_43"/>
    <property type="match status" value="1"/>
</dbReference>
<dbReference type="GO" id="GO:0004553">
    <property type="term" value="F:hydrolase activity, hydrolyzing O-glycosyl compounds"/>
    <property type="evidence" value="ECO:0007669"/>
    <property type="project" value="InterPro"/>
</dbReference>
<dbReference type="InterPro" id="IPR023296">
    <property type="entry name" value="Glyco_hydro_beta-prop_sf"/>
</dbReference>
<keyword evidence="3 4" id="KW-0326">Glycosidase</keyword>
<name>A0A9P9E0K8_9HYPO</name>
<dbReference type="CDD" id="cd18821">
    <property type="entry name" value="GH43_Pc3Gal43A-like"/>
    <property type="match status" value="1"/>
</dbReference>
<evidence type="ECO:0000256" key="4">
    <source>
        <dbReference type="RuleBase" id="RU361187"/>
    </source>
</evidence>
<dbReference type="Gene3D" id="2.115.10.20">
    <property type="entry name" value="Glycosyl hydrolase domain, family 43"/>
    <property type="match status" value="1"/>
</dbReference>
<accession>A0A9P9E0K8</accession>
<dbReference type="GO" id="GO:0005975">
    <property type="term" value="P:carbohydrate metabolic process"/>
    <property type="evidence" value="ECO:0007669"/>
    <property type="project" value="InterPro"/>
</dbReference>
<dbReference type="InterPro" id="IPR006710">
    <property type="entry name" value="Glyco_hydro_43"/>
</dbReference>
<protein>
    <submittedName>
        <fullName evidence="6">Glycoside hydrolase family 43 protein</fullName>
    </submittedName>
</protein>
<keyword evidence="2 4" id="KW-0378">Hydrolase</keyword>
<sequence>MVRLANLSLSSLALAALASAVFIVPGGHWRDTNGNLVNAHAGGVTFDEATKKYWLFGEYKIKGQTEGGGVRVYSSEDLATWEDHGLALEPIVGHPRIDPSMVIQRPKVVYAESTGKYNMWWHADAPNRAYNWLLQGHAVSDTIEGPYTYVDAYQPLGNWSQDFGLFTDPDTKTSYALYSNGDRREARDVYLTSYNEDITGLDKVIHRWDKYDLEAPSIVKTDVGYFAIMSHKTGYRPNNVVAFRADKLEGPWSQPWIINPLNTRGLNSQSGNTLSIYGSKQTTHLYLGDRWDSNANWEATYVWLPFIIDKEKKSIKIDWIDVYDLDVKTGRWTTVKGKTYYSASARLTGDAWLQEAPFASKGTIATGISGNGSTITFNIEGQGGEQWVSVYYQNTDDLGFGDSPFGAPDRLNGTWILRRYGWVEVNGEASSRQQISMKDTHKGIIMASPVAVNLTKGTNTLTIGGLSNGNGTKAADVDKIIVYPLESKWKRCNPKWWKSRSQC</sequence>
<evidence type="ECO:0000313" key="7">
    <source>
        <dbReference type="Proteomes" id="UP000738349"/>
    </source>
</evidence>
<dbReference type="OrthoDB" id="3426327at2759"/>
<evidence type="ECO:0000256" key="5">
    <source>
        <dbReference type="SAM" id="SignalP"/>
    </source>
</evidence>
<gene>
    <name evidence="6" type="ORF">EDB81DRAFT_808823</name>
</gene>